<gene>
    <name evidence="3" type="ORF">AMRN_2813</name>
</gene>
<dbReference type="PROSITE" id="PS51832">
    <property type="entry name" value="HD_GYP"/>
    <property type="match status" value="1"/>
</dbReference>
<dbReference type="Gene3D" id="1.10.3210.10">
    <property type="entry name" value="Hypothetical protein af1432"/>
    <property type="match status" value="1"/>
</dbReference>
<dbReference type="SUPFAM" id="SSF109604">
    <property type="entry name" value="HD-domain/PDEase-like"/>
    <property type="match status" value="1"/>
</dbReference>
<feature type="domain" description="HD-GYP" evidence="2">
    <location>
        <begin position="326"/>
        <end position="523"/>
    </location>
</feature>
<dbReference type="EMBL" id="CP032101">
    <property type="protein sequence ID" value="AXX88505.1"/>
    <property type="molecule type" value="Genomic_DNA"/>
</dbReference>
<dbReference type="InterPro" id="IPR003607">
    <property type="entry name" value="HD/PDEase_dom"/>
</dbReference>
<dbReference type="SMART" id="SM00471">
    <property type="entry name" value="HDc"/>
    <property type="match status" value="1"/>
</dbReference>
<dbReference type="InterPro" id="IPR052020">
    <property type="entry name" value="Cyclic_di-GMP/3'3'-cGAMP_PDE"/>
</dbReference>
<dbReference type="InterPro" id="IPR037522">
    <property type="entry name" value="HD_GYP_dom"/>
</dbReference>
<dbReference type="RefSeq" id="WP_118897481.1">
    <property type="nucleotide sequence ID" value="NZ_CP032101.1"/>
</dbReference>
<organism evidence="3 4">
    <name type="scientific">Malaciobacter marinus</name>
    <dbReference type="NCBI Taxonomy" id="505249"/>
    <lineage>
        <taxon>Bacteria</taxon>
        <taxon>Pseudomonadati</taxon>
        <taxon>Campylobacterota</taxon>
        <taxon>Epsilonproteobacteria</taxon>
        <taxon>Campylobacterales</taxon>
        <taxon>Arcobacteraceae</taxon>
        <taxon>Malaciobacter</taxon>
    </lineage>
</organism>
<feature type="transmembrane region" description="Helical" evidence="1">
    <location>
        <begin position="6"/>
        <end position="29"/>
    </location>
</feature>
<evidence type="ECO:0000313" key="4">
    <source>
        <dbReference type="Proteomes" id="UP000264693"/>
    </source>
</evidence>
<proteinExistence type="predicted"/>
<keyword evidence="1" id="KW-0472">Membrane</keyword>
<dbReference type="PANTHER" id="PTHR45228:SF9">
    <property type="entry name" value="3'3'-CGAMP-SPECIFIC PHOSPHODIESTERASE 2"/>
    <property type="match status" value="1"/>
</dbReference>
<dbReference type="PANTHER" id="PTHR45228">
    <property type="entry name" value="CYCLIC DI-GMP PHOSPHODIESTERASE TM_0186-RELATED"/>
    <property type="match status" value="1"/>
</dbReference>
<feature type="transmembrane region" description="Helical" evidence="1">
    <location>
        <begin position="276"/>
        <end position="295"/>
    </location>
</feature>
<dbReference type="AlphaFoldDB" id="A0A347TPH7"/>
<dbReference type="Pfam" id="PF13487">
    <property type="entry name" value="HD_5"/>
    <property type="match status" value="1"/>
</dbReference>
<evidence type="ECO:0000313" key="3">
    <source>
        <dbReference type="EMBL" id="AXX88505.1"/>
    </source>
</evidence>
<name>A0A347TPH7_9BACT</name>
<evidence type="ECO:0000256" key="1">
    <source>
        <dbReference type="SAM" id="Phobius"/>
    </source>
</evidence>
<accession>A0A347TPH7</accession>
<dbReference type="CDD" id="cd00077">
    <property type="entry name" value="HDc"/>
    <property type="match status" value="1"/>
</dbReference>
<protein>
    <submittedName>
        <fullName evidence="3">Response regulator c-di-GMP phosphodiesterase, RpfG family</fullName>
    </submittedName>
</protein>
<dbReference type="Proteomes" id="UP000264693">
    <property type="component" value="Chromosome"/>
</dbReference>
<reference evidence="3 4" key="1">
    <citation type="submission" date="2018-08" db="EMBL/GenBank/DDBJ databases">
        <title>Complete genome of the Arcobacter marinus type strain JCM 15502.</title>
        <authorList>
            <person name="Miller W.G."/>
            <person name="Yee E."/>
            <person name="Huynh S."/>
            <person name="Parker C.T."/>
        </authorList>
    </citation>
    <scope>NUCLEOTIDE SEQUENCE [LARGE SCALE GENOMIC DNA]</scope>
    <source>
        <strain evidence="3 4">JCM 15502</strain>
    </source>
</reference>
<keyword evidence="1" id="KW-0812">Transmembrane</keyword>
<keyword evidence="1" id="KW-1133">Transmembrane helix</keyword>
<evidence type="ECO:0000259" key="2">
    <source>
        <dbReference type="PROSITE" id="PS51832"/>
    </source>
</evidence>
<sequence>MNIKKIVKISFIIIVFLVLSIFLVNSIVLKKLKENELSRKNISKLVLMQENMNLLVKDIITSKNLKELKIIKKEFTLNEKKFEKIKKKLLIDDKDDTLDYLIQDIHKHPNILKHLLLLSKSEKKIEEKFDTIFNLQKRKIELKNLFKKEYPKESKIRKSIEIDILKTKNLKLITKFSDIKYYSKELLFQHKNKKYLEIIIERLNSLKNEYNNPKLLNYINIINTLANYILELENVKEKEKLIDSKIEKIVTKNKLLNSKIEDEIEILSSDFIQTTYTFVIVLLILTIIFIIFLAYKVNKNVALSFDEIKLKVQEGLKTIKHLNKEIEDTQKEVVFTMGAIGESRSKETGNHVKRVAEYSKILALHYGLSYKEAELLKQASPMHDIGKVAIADSILNKPGRFDEKEKEIMNTHAKIGYEMLKHSNRPLLKTAAIIALQHHEKWDGTGYPNNLKEDKIHIYGRITALADVFDALGSDRCYKKAWENEKIFKLFKEERGKHFDPKLVDIFFDHLDEFLKIKETFKDSFK</sequence>
<dbReference type="KEGG" id="amar:AMRN_2813"/>